<dbReference type="EMBL" id="NMPR01000098">
    <property type="protein sequence ID" value="KAA8630640.1"/>
    <property type="molecule type" value="Genomic_DNA"/>
</dbReference>
<keyword evidence="2" id="KW-1133">Transmembrane helix</keyword>
<protein>
    <submittedName>
        <fullName evidence="3">Uncharacterized protein</fullName>
    </submittedName>
</protein>
<evidence type="ECO:0000313" key="4">
    <source>
        <dbReference type="Proteomes" id="UP000433876"/>
    </source>
</evidence>
<evidence type="ECO:0000256" key="1">
    <source>
        <dbReference type="SAM" id="MobiDB-lite"/>
    </source>
</evidence>
<evidence type="ECO:0000256" key="2">
    <source>
        <dbReference type="SAM" id="Phobius"/>
    </source>
</evidence>
<sequence length="223" mass="24761">MASLFGRTVSQPRCTPWLFIVTVVLSCLITGFELAVVFSAYGKPRSEPPRFPYVDYVLSVYNILSLGSTAASSTFSWGFQQQLFQQGVVSGKKSYLSRPYGQRQYPNFKQDNTCGLRFRSPMDDIVGWYQELALRVSVISAVERGETKRVKYYGETIEEEMGGSGKPIRFGLIESAGRYGIDLNLGEPGLVKTSDEMGSDEDDDIEMEDLALHDDVDVEASAG</sequence>
<feature type="region of interest" description="Disordered" evidence="1">
    <location>
        <begin position="190"/>
        <end position="223"/>
    </location>
</feature>
<dbReference type="VEuPathDB" id="FungiDB:SMAC_09413"/>
<dbReference type="AlphaFoldDB" id="A0A8S8ZNC1"/>
<keyword evidence="2" id="KW-0812">Transmembrane</keyword>
<accession>A0A8S8ZNC1</accession>
<dbReference type="Proteomes" id="UP000433876">
    <property type="component" value="Unassembled WGS sequence"/>
</dbReference>
<feature type="transmembrane region" description="Helical" evidence="2">
    <location>
        <begin position="53"/>
        <end position="79"/>
    </location>
</feature>
<gene>
    <name evidence="3" type="ORF">SMACR_09413</name>
</gene>
<evidence type="ECO:0000313" key="3">
    <source>
        <dbReference type="EMBL" id="KAA8630640.1"/>
    </source>
</evidence>
<feature type="compositionally biased region" description="Acidic residues" evidence="1">
    <location>
        <begin position="197"/>
        <end position="209"/>
    </location>
</feature>
<name>A0A8S8ZNC1_SORMA</name>
<keyword evidence="2" id="KW-0472">Membrane</keyword>
<reference evidence="3 4" key="1">
    <citation type="submission" date="2017-07" db="EMBL/GenBank/DDBJ databases">
        <title>Genome sequence of the Sordaria macrospora wild type strain R19027.</title>
        <authorList>
            <person name="Nowrousian M."/>
            <person name="Teichert I."/>
            <person name="Kueck U."/>
        </authorList>
    </citation>
    <scope>NUCLEOTIDE SEQUENCE [LARGE SCALE GENOMIC DNA]</scope>
    <source>
        <strain evidence="3 4">R19027</strain>
        <tissue evidence="3">Mycelium</tissue>
    </source>
</reference>
<organism evidence="3 4">
    <name type="scientific">Sordaria macrospora</name>
    <dbReference type="NCBI Taxonomy" id="5147"/>
    <lineage>
        <taxon>Eukaryota</taxon>
        <taxon>Fungi</taxon>
        <taxon>Dikarya</taxon>
        <taxon>Ascomycota</taxon>
        <taxon>Pezizomycotina</taxon>
        <taxon>Sordariomycetes</taxon>
        <taxon>Sordariomycetidae</taxon>
        <taxon>Sordariales</taxon>
        <taxon>Sordariaceae</taxon>
        <taxon>Sordaria</taxon>
    </lineage>
</organism>
<proteinExistence type="predicted"/>
<dbReference type="PROSITE" id="PS51257">
    <property type="entry name" value="PROKAR_LIPOPROTEIN"/>
    <property type="match status" value="1"/>
</dbReference>
<comment type="caution">
    <text evidence="3">The sequence shown here is derived from an EMBL/GenBank/DDBJ whole genome shotgun (WGS) entry which is preliminary data.</text>
</comment>
<feature type="transmembrane region" description="Helical" evidence="2">
    <location>
        <begin position="17"/>
        <end position="41"/>
    </location>
</feature>